<dbReference type="EMBL" id="JAWJWE010000007">
    <property type="protein sequence ID" value="KAK6632741.1"/>
    <property type="molecule type" value="Genomic_DNA"/>
</dbReference>
<evidence type="ECO:0000256" key="1">
    <source>
        <dbReference type="SAM" id="MobiDB-lite"/>
    </source>
</evidence>
<dbReference type="Proteomes" id="UP001372834">
    <property type="component" value="Unassembled WGS sequence"/>
</dbReference>
<sequence length="250" mass="28045">MEGGSVKVTGPVCSCPDAEQFGGPPNSDRSLHFERPPSVVAMSEGYTGPLDRPQSRMSTLERPKSRTSVVTFDRPPSRATMTFERPPSRGQTGVFDSRILNAMVLERPPCGMGARPDGNVNELRASQGMLHCPREYERVPQVHSVCCAEWENGLGARSEWDIDVDIRQHIQQCTCTCNHMGYGNYMDYQVLLGENLVLQNCYPFLIFVAIQKSQWASWTPLFNTPSNIFRSMDFSQEKPGQQNGEVNYTE</sequence>
<dbReference type="AlphaFoldDB" id="A0AAN8P237"/>
<evidence type="ECO:0000313" key="2">
    <source>
        <dbReference type="EMBL" id="KAK6632741.1"/>
    </source>
</evidence>
<accession>A0AAN8P237</accession>
<feature type="region of interest" description="Disordered" evidence="1">
    <location>
        <begin position="1"/>
        <end position="71"/>
    </location>
</feature>
<protein>
    <submittedName>
        <fullName evidence="2">Uncharacterized protein</fullName>
    </submittedName>
</protein>
<gene>
    <name evidence="2" type="ORF">RUM43_013511</name>
</gene>
<proteinExistence type="predicted"/>
<reference evidence="2 3" key="1">
    <citation type="submission" date="2023-10" db="EMBL/GenBank/DDBJ databases">
        <title>Genomes of two closely related lineages of the louse Polyplax serrata with different host specificities.</title>
        <authorList>
            <person name="Martinu J."/>
            <person name="Tarabai H."/>
            <person name="Stefka J."/>
            <person name="Hypsa V."/>
        </authorList>
    </citation>
    <scope>NUCLEOTIDE SEQUENCE [LARGE SCALE GENOMIC DNA]</scope>
    <source>
        <strain evidence="2">HR10_N</strain>
    </source>
</reference>
<organism evidence="2 3">
    <name type="scientific">Polyplax serrata</name>
    <name type="common">Common mouse louse</name>
    <dbReference type="NCBI Taxonomy" id="468196"/>
    <lineage>
        <taxon>Eukaryota</taxon>
        <taxon>Metazoa</taxon>
        <taxon>Ecdysozoa</taxon>
        <taxon>Arthropoda</taxon>
        <taxon>Hexapoda</taxon>
        <taxon>Insecta</taxon>
        <taxon>Pterygota</taxon>
        <taxon>Neoptera</taxon>
        <taxon>Paraneoptera</taxon>
        <taxon>Psocodea</taxon>
        <taxon>Troctomorpha</taxon>
        <taxon>Phthiraptera</taxon>
        <taxon>Anoplura</taxon>
        <taxon>Polyplacidae</taxon>
        <taxon>Polyplax</taxon>
    </lineage>
</organism>
<comment type="caution">
    <text evidence="2">The sequence shown here is derived from an EMBL/GenBank/DDBJ whole genome shotgun (WGS) entry which is preliminary data.</text>
</comment>
<evidence type="ECO:0000313" key="3">
    <source>
        <dbReference type="Proteomes" id="UP001372834"/>
    </source>
</evidence>
<name>A0AAN8P237_POLSC</name>